<dbReference type="PIRSF" id="PIRSF010631">
    <property type="entry name" value="A-rhamnsds"/>
    <property type="match status" value="1"/>
</dbReference>
<reference evidence="9" key="1">
    <citation type="journal article" date="2019" name="Int. J. Syst. Evol. Microbiol.">
        <title>The Global Catalogue of Microorganisms (GCM) 10K type strain sequencing project: providing services to taxonomists for standard genome sequencing and annotation.</title>
        <authorList>
            <consortium name="The Broad Institute Genomics Platform"/>
            <consortium name="The Broad Institute Genome Sequencing Center for Infectious Disease"/>
            <person name="Wu L."/>
            <person name="Ma J."/>
        </authorList>
    </citation>
    <scope>NUCLEOTIDE SEQUENCE [LARGE SCALE GENOMIC DNA]</scope>
    <source>
        <strain evidence="9">KCTC 22814</strain>
    </source>
</reference>
<dbReference type="Gene3D" id="2.60.420.10">
    <property type="entry name" value="Maltose phosphorylase, domain 3"/>
    <property type="match status" value="1"/>
</dbReference>
<evidence type="ECO:0000259" key="4">
    <source>
        <dbReference type="Pfam" id="PF05592"/>
    </source>
</evidence>
<dbReference type="Gene3D" id="1.50.10.10">
    <property type="match status" value="1"/>
</dbReference>
<name>A0ABW6BNJ3_9SPHI</name>
<dbReference type="SUPFAM" id="SSF48208">
    <property type="entry name" value="Six-hairpin glycosidases"/>
    <property type="match status" value="1"/>
</dbReference>
<dbReference type="Gene3D" id="2.60.40.10">
    <property type="entry name" value="Immunoglobulins"/>
    <property type="match status" value="1"/>
</dbReference>
<dbReference type="InterPro" id="IPR013783">
    <property type="entry name" value="Ig-like_fold"/>
</dbReference>
<dbReference type="RefSeq" id="WP_320183760.1">
    <property type="nucleotide sequence ID" value="NZ_CP138332.1"/>
</dbReference>
<evidence type="ECO:0000313" key="9">
    <source>
        <dbReference type="Proteomes" id="UP001597525"/>
    </source>
</evidence>
<evidence type="ECO:0000313" key="8">
    <source>
        <dbReference type="EMBL" id="MFD2970280.1"/>
    </source>
</evidence>
<keyword evidence="3 8" id="KW-0378">Hydrolase</keyword>
<dbReference type="Proteomes" id="UP001597525">
    <property type="component" value="Unassembled WGS sequence"/>
</dbReference>
<gene>
    <name evidence="8" type="ORF">ACFS7Y_23015</name>
</gene>
<proteinExistence type="predicted"/>
<dbReference type="GO" id="GO:0016787">
    <property type="term" value="F:hydrolase activity"/>
    <property type="evidence" value="ECO:0007669"/>
    <property type="project" value="UniProtKB-KW"/>
</dbReference>
<evidence type="ECO:0000259" key="5">
    <source>
        <dbReference type="Pfam" id="PF08531"/>
    </source>
</evidence>
<dbReference type="PANTHER" id="PTHR33307:SF6">
    <property type="entry name" value="ALPHA-RHAMNOSIDASE (EUROFUNG)-RELATED"/>
    <property type="match status" value="1"/>
</dbReference>
<dbReference type="EMBL" id="JBHUPB010000015">
    <property type="protein sequence ID" value="MFD2970280.1"/>
    <property type="molecule type" value="Genomic_DNA"/>
</dbReference>
<dbReference type="InterPro" id="IPR008928">
    <property type="entry name" value="6-hairpin_glycosidase_sf"/>
</dbReference>
<feature type="domain" description="Bacterial alpha-L-rhamnosidase N-terminal" evidence="5">
    <location>
        <begin position="167"/>
        <end position="337"/>
    </location>
</feature>
<dbReference type="Pfam" id="PF05592">
    <property type="entry name" value="Bac_rhamnosid"/>
    <property type="match status" value="1"/>
</dbReference>
<organism evidence="8 9">
    <name type="scientific">Sphingobacterium bambusae</name>
    <dbReference type="NCBI Taxonomy" id="662858"/>
    <lineage>
        <taxon>Bacteria</taxon>
        <taxon>Pseudomonadati</taxon>
        <taxon>Bacteroidota</taxon>
        <taxon>Sphingobacteriia</taxon>
        <taxon>Sphingobacteriales</taxon>
        <taxon>Sphingobacteriaceae</taxon>
        <taxon>Sphingobacterium</taxon>
    </lineage>
</organism>
<evidence type="ECO:0000256" key="3">
    <source>
        <dbReference type="ARBA" id="ARBA00022801"/>
    </source>
</evidence>
<feature type="domain" description="Alpha-L-rhamnosidase C-terminal" evidence="7">
    <location>
        <begin position="799"/>
        <end position="869"/>
    </location>
</feature>
<dbReference type="Pfam" id="PF17389">
    <property type="entry name" value="Bac_rhamnosid6H"/>
    <property type="match status" value="1"/>
</dbReference>
<evidence type="ECO:0000256" key="2">
    <source>
        <dbReference type="ARBA" id="ARBA00012652"/>
    </source>
</evidence>
<evidence type="ECO:0000259" key="6">
    <source>
        <dbReference type="Pfam" id="PF17389"/>
    </source>
</evidence>
<dbReference type="InterPro" id="IPR035396">
    <property type="entry name" value="Bac_rhamnosid6H"/>
</dbReference>
<feature type="domain" description="Alpha-L-rhamnosidase six-hairpin glycosidase" evidence="6">
    <location>
        <begin position="451"/>
        <end position="797"/>
    </location>
</feature>
<evidence type="ECO:0000256" key="1">
    <source>
        <dbReference type="ARBA" id="ARBA00001445"/>
    </source>
</evidence>
<keyword evidence="9" id="KW-1185">Reference proteome</keyword>
<dbReference type="Pfam" id="PF17390">
    <property type="entry name" value="Bac_rhamnosid_C"/>
    <property type="match status" value="1"/>
</dbReference>
<dbReference type="Gene3D" id="2.60.120.260">
    <property type="entry name" value="Galactose-binding domain-like"/>
    <property type="match status" value="2"/>
</dbReference>
<dbReference type="InterPro" id="IPR012341">
    <property type="entry name" value="6hp_glycosidase-like_sf"/>
</dbReference>
<dbReference type="InterPro" id="IPR035398">
    <property type="entry name" value="Bac_rhamnosid_C"/>
</dbReference>
<comment type="catalytic activity">
    <reaction evidence="1">
        <text>Hydrolysis of terminal non-reducing alpha-L-rhamnose residues in alpha-L-rhamnosides.</text>
        <dbReference type="EC" id="3.2.1.40"/>
    </reaction>
</comment>
<dbReference type="Pfam" id="PF25788">
    <property type="entry name" value="Ig_Rha78A_N"/>
    <property type="match status" value="1"/>
</dbReference>
<dbReference type="InterPro" id="IPR008902">
    <property type="entry name" value="Rhamnosid_concanavalin"/>
</dbReference>
<dbReference type="Pfam" id="PF08531">
    <property type="entry name" value="Bac_rhamnosid_N"/>
    <property type="match status" value="1"/>
</dbReference>
<dbReference type="PANTHER" id="PTHR33307">
    <property type="entry name" value="ALPHA-RHAMNOSIDASE (EUROFUNG)"/>
    <property type="match status" value="1"/>
</dbReference>
<evidence type="ECO:0000259" key="7">
    <source>
        <dbReference type="Pfam" id="PF17390"/>
    </source>
</evidence>
<feature type="domain" description="Alpha-L-rhamnosidase concanavalin-like" evidence="4">
    <location>
        <begin position="347"/>
        <end position="446"/>
    </location>
</feature>
<comment type="caution">
    <text evidence="8">The sequence shown here is derived from an EMBL/GenBank/DDBJ whole genome shotgun (WGS) entry which is preliminary data.</text>
</comment>
<protein>
    <recommendedName>
        <fullName evidence="2">alpha-L-rhamnosidase</fullName>
        <ecNumber evidence="2">3.2.1.40</ecNumber>
    </recommendedName>
</protein>
<dbReference type="InterPro" id="IPR016007">
    <property type="entry name" value="Alpha_rhamnosid"/>
</dbReference>
<dbReference type="InterPro" id="IPR013737">
    <property type="entry name" value="Bac_rhamnosid_N"/>
</dbReference>
<accession>A0ABW6BNJ3</accession>
<sequence length="885" mass="99504">MRLLPLLSVAFCLLVNGTYFAMAQGLSVSDLRIDHQHTPLTVTSDHPLMSWKILSTTPETVQQSYEVRVAKAEQDLVRGKNLHWITKGQTEQSIALPYAGPVLESGKPYYWQVRVQDNHGNRSAWSKVQHWRMALGVSSWKAQWIGVPGKDTSMASPLFRKSYTIKKKIKSATAHVSARGLYEAYINGQKIGDAYLTPGWTSYKKQIQYQAFDVTALLNVGKNTVSAVLGDGWYRGRIGFNNQRAFYGDTRALLLQVEITYTDGSQETWKTDDSWKTSFGAIISSDIYDGETYDARLAKKGWKLAEYTESPAWLPVQTLPYPYDNLVGNQSPLVRKRERLKPQKISRTATGDIIVDFGQNMVGWVEINAQGEAGTTIIVEHAEVLDRNGNFYTTNLRSAKQQNRYVLGSDQEQSFSPHFSFQGFRYVKISGYPGELSESAIAAVALYSDMEETGTFETSNPLINQLQKNIVWGQKGNFVDVPTDCPQRDERLGWTGDAQAFFNTAAYNMDVQAFFSKWLKDLEADQHQNGSVPFVIPDILTGNDAGAAGWGDVATIVPWGMYQAYGDVGILERQYNSMKAWVDFMHSKSKNDLWNTGFHFGDWLFYRPDDDNDGRAAVTDKYLIAQCFYAHSTEILANSAKILGKTSDEQTYRDLLTAIRSAFQQEYLTPSGRLVSSTQTAYVLALQFDMLPVDLRQQAAERLVENVRSYGNHLTTGFLGTPYLCHVLSRFGHQQVAYDLLMQETYPSWLYPVKMGATTIWERWDGIKPDGTFQTASMNSFNHYAYGAIGDWMYKNIAGIHAETAGYKDIRIAPILGGGIKEARASLETPYGKVSVSWEIKNDLFSLKVSIPPNTRANIVLPQQDEDQKSLRVGSGTYTYTTKMK</sequence>
<dbReference type="EC" id="3.2.1.40" evidence="2"/>